<evidence type="ECO:0000313" key="3">
    <source>
        <dbReference type="EMBL" id="KAG8475381.1"/>
    </source>
</evidence>
<reference evidence="3 4" key="1">
    <citation type="journal article" date="2021" name="bioRxiv">
        <title>The Gossypium anomalum genome as a resource for cotton improvement and evolutionary analysis of hybrid incompatibility.</title>
        <authorList>
            <person name="Grover C.E."/>
            <person name="Yuan D."/>
            <person name="Arick M.A."/>
            <person name="Miller E.R."/>
            <person name="Hu G."/>
            <person name="Peterson D.G."/>
            <person name="Wendel J.F."/>
            <person name="Udall J.A."/>
        </authorList>
    </citation>
    <scope>NUCLEOTIDE SEQUENCE [LARGE SCALE GENOMIC DNA]</scope>
    <source>
        <strain evidence="3">JFW-Udall</strain>
        <tissue evidence="3">Leaf</tissue>
    </source>
</reference>
<dbReference type="PANTHER" id="PTHR46033">
    <property type="entry name" value="PROTEIN MAIN-LIKE 2"/>
    <property type="match status" value="1"/>
</dbReference>
<gene>
    <name evidence="3" type="ORF">CXB51_031873</name>
</gene>
<proteinExistence type="predicted"/>
<dbReference type="GO" id="GO:0010073">
    <property type="term" value="P:meristem maintenance"/>
    <property type="evidence" value="ECO:0007669"/>
    <property type="project" value="InterPro"/>
</dbReference>
<organism evidence="3 4">
    <name type="scientific">Gossypium anomalum</name>
    <dbReference type="NCBI Taxonomy" id="47600"/>
    <lineage>
        <taxon>Eukaryota</taxon>
        <taxon>Viridiplantae</taxon>
        <taxon>Streptophyta</taxon>
        <taxon>Embryophyta</taxon>
        <taxon>Tracheophyta</taxon>
        <taxon>Spermatophyta</taxon>
        <taxon>Magnoliopsida</taxon>
        <taxon>eudicotyledons</taxon>
        <taxon>Gunneridae</taxon>
        <taxon>Pentapetalae</taxon>
        <taxon>rosids</taxon>
        <taxon>malvids</taxon>
        <taxon>Malvales</taxon>
        <taxon>Malvaceae</taxon>
        <taxon>Malvoideae</taxon>
        <taxon>Gossypium</taxon>
    </lineage>
</organism>
<dbReference type="Proteomes" id="UP000701853">
    <property type="component" value="Chromosome 12"/>
</dbReference>
<sequence length="459" mass="52501">MSSGANTNHISSMINETDGYRVLRLRCHFPKYDLDERIMPYLRLARFGDVALIRRFDLRPNLLSALVERWCTETHTFIMPCGECTITLEDVAMQLGLRVDGAMVTGQSKVLELSVVCHRLLGRSPRDGEQNFTCLTLAWLRANFKQLSSIATKQEVMYAARAYIMQLIGGVLLPNNTSNRVHLKYLPLLEDFSRAGSYSWGSSWALYRMPFLAAVRHQPYSWPLINRWATSSGIGTSQTLIIYRQMIEAYAGEKLLWMPYSAVNIATLILQRVHAEARMWCINTPVLNFSTVEWYNGDRVMRQFGCKQFVSVEPQQFADVHALWNTRYDRRPEMHSCMFDFSPSTEYMQWYMNRWRVYLYGGQLMIVPGHSYRHGNQPTVEVEDQHMAEPDSEDQVLNTSEQWVDTFCDESQSSSYNPDIGGSSSYHPDTGGSSSYHPDMGGSSSYHPNIGGSSPFNLE</sequence>
<accession>A0A8J5Y9D8</accession>
<dbReference type="EMBL" id="JAHUZN010000012">
    <property type="protein sequence ID" value="KAG8475381.1"/>
    <property type="molecule type" value="Genomic_DNA"/>
</dbReference>
<dbReference type="PANTHER" id="PTHR46033:SF8">
    <property type="entry name" value="PROTEIN MAINTENANCE OF MERISTEMS-LIKE"/>
    <property type="match status" value="1"/>
</dbReference>
<evidence type="ECO:0000259" key="2">
    <source>
        <dbReference type="Pfam" id="PF10536"/>
    </source>
</evidence>
<protein>
    <recommendedName>
        <fullName evidence="2">Aminotransferase-like plant mobile domain-containing protein</fullName>
    </recommendedName>
</protein>
<keyword evidence="4" id="KW-1185">Reference proteome</keyword>
<dbReference type="InterPro" id="IPR044824">
    <property type="entry name" value="MAIN-like"/>
</dbReference>
<dbReference type="AlphaFoldDB" id="A0A8J5Y9D8"/>
<feature type="domain" description="Aminotransferase-like plant mobile" evidence="2">
    <location>
        <begin position="204"/>
        <end position="351"/>
    </location>
</feature>
<comment type="caution">
    <text evidence="3">The sequence shown here is derived from an EMBL/GenBank/DDBJ whole genome shotgun (WGS) entry which is preliminary data.</text>
</comment>
<dbReference type="Pfam" id="PF10536">
    <property type="entry name" value="PMD"/>
    <property type="match status" value="2"/>
</dbReference>
<feature type="domain" description="Aminotransferase-like plant mobile" evidence="2">
    <location>
        <begin position="49"/>
        <end position="203"/>
    </location>
</feature>
<evidence type="ECO:0000313" key="4">
    <source>
        <dbReference type="Proteomes" id="UP000701853"/>
    </source>
</evidence>
<dbReference type="InterPro" id="IPR019557">
    <property type="entry name" value="AminoTfrase-like_pln_mobile"/>
</dbReference>
<evidence type="ECO:0000256" key="1">
    <source>
        <dbReference type="SAM" id="MobiDB-lite"/>
    </source>
</evidence>
<name>A0A8J5Y9D8_9ROSI</name>
<dbReference type="OrthoDB" id="10485459at2759"/>
<feature type="region of interest" description="Disordered" evidence="1">
    <location>
        <begin position="411"/>
        <end position="459"/>
    </location>
</feature>